<dbReference type="AlphaFoldDB" id="I0GMK1"/>
<feature type="transmembrane region" description="Helical" evidence="7">
    <location>
        <begin position="232"/>
        <end position="256"/>
    </location>
</feature>
<feature type="transmembrane region" description="Helical" evidence="7">
    <location>
        <begin position="319"/>
        <end position="345"/>
    </location>
</feature>
<evidence type="ECO:0000256" key="6">
    <source>
        <dbReference type="ARBA" id="ARBA00023136"/>
    </source>
</evidence>
<dbReference type="NCBIfam" id="TIGR00797">
    <property type="entry name" value="matE"/>
    <property type="match status" value="1"/>
</dbReference>
<evidence type="ECO:0000313" key="9">
    <source>
        <dbReference type="Proteomes" id="UP000007887"/>
    </source>
</evidence>
<dbReference type="EMBL" id="AP012292">
    <property type="protein sequence ID" value="BAL81988.1"/>
    <property type="molecule type" value="Genomic_DNA"/>
</dbReference>
<dbReference type="InterPro" id="IPR002528">
    <property type="entry name" value="MATE_fam"/>
</dbReference>
<dbReference type="Pfam" id="PF01554">
    <property type="entry name" value="MatE"/>
    <property type="match status" value="2"/>
</dbReference>
<keyword evidence="4 7" id="KW-0812">Transmembrane</keyword>
<proteinExistence type="predicted"/>
<feature type="transmembrane region" description="Helical" evidence="7">
    <location>
        <begin position="189"/>
        <end position="212"/>
    </location>
</feature>
<dbReference type="InterPro" id="IPR048279">
    <property type="entry name" value="MdtK-like"/>
</dbReference>
<feature type="transmembrane region" description="Helical" evidence="7">
    <location>
        <begin position="268"/>
        <end position="291"/>
    </location>
</feature>
<dbReference type="GO" id="GO:0005886">
    <property type="term" value="C:plasma membrane"/>
    <property type="evidence" value="ECO:0007669"/>
    <property type="project" value="UniProtKB-SubCell"/>
</dbReference>
<feature type="transmembrane region" description="Helical" evidence="7">
    <location>
        <begin position="98"/>
        <end position="121"/>
    </location>
</feature>
<sequence length="444" mass="47714">MEIKLSDHFTCKRLLLFAAPTIGTVVIAITYDVIDGYFVSNFIGKTAFAAVNVIYPFQLMLSVVGYMFGTGGSALIAAQQGKGDEEGANRFFTMIVKFALMTGAVMALLGCLFLPEIGALIGATPEIMEYGLPYGRTLFLFLPVMIVGYAFQSLLITAERPQFGLYLSVANMLSNIIFDYLFIVVLEGGMVGAAIATGIGACLNGLVPMCYFARPNSSSLRFVSCGMEIKPLLGACYNGLSEMVEDMSTSLIFVFYNYQLLRLAGENGVAAFGVVIFVEGFFTAVFCGLALQANSIVGYHFGAANFTELKSLLKKGIMLNFGFGLLMFVLARFSAPVIAGLYVGYDAEVCAMAEEALQIYALAFILQGFNIYASAYFTGLNNGKISALIAFARTFLVQTAAIFLLPMLLGIAGLWLAQATAELVSALLAAALLYACRREYCGEG</sequence>
<keyword evidence="5 7" id="KW-1133">Transmembrane helix</keyword>
<dbReference type="GO" id="GO:0015297">
    <property type="term" value="F:antiporter activity"/>
    <property type="evidence" value="ECO:0007669"/>
    <property type="project" value="InterPro"/>
</dbReference>
<evidence type="ECO:0000256" key="4">
    <source>
        <dbReference type="ARBA" id="ARBA00022692"/>
    </source>
</evidence>
<accession>I0GMK1</accession>
<evidence type="ECO:0000256" key="2">
    <source>
        <dbReference type="ARBA" id="ARBA00022448"/>
    </source>
</evidence>
<dbReference type="Proteomes" id="UP000007887">
    <property type="component" value="Chromosome"/>
</dbReference>
<reference evidence="8 9" key="1">
    <citation type="submission" date="2011-10" db="EMBL/GenBank/DDBJ databases">
        <title>Whole genome sequence of Selenomonas ruminantium subsp. lactilytica TAM6421.</title>
        <authorList>
            <person name="Oguchi A."/>
            <person name="Ankai A."/>
            <person name="Kaneko J."/>
            <person name="Yamada-Narita S."/>
            <person name="Fukui S."/>
            <person name="Takahashi M."/>
            <person name="Onodera T."/>
            <person name="Kojima S."/>
            <person name="Fushimi T."/>
            <person name="Abe N."/>
            <person name="Kamio Y."/>
            <person name="Yamazaki S."/>
            <person name="Fujita N."/>
        </authorList>
    </citation>
    <scope>NUCLEOTIDE SEQUENCE [LARGE SCALE GENOMIC DNA]</scope>
    <source>
        <strain evidence="9">NBRC 103574 / TAM6421</strain>
    </source>
</reference>
<organism evidence="8 9">
    <name type="scientific">Selenomonas ruminantium subsp. lactilytica (strain NBRC 103574 / TAM6421)</name>
    <dbReference type="NCBI Taxonomy" id="927704"/>
    <lineage>
        <taxon>Bacteria</taxon>
        <taxon>Bacillati</taxon>
        <taxon>Bacillota</taxon>
        <taxon>Negativicutes</taxon>
        <taxon>Selenomonadales</taxon>
        <taxon>Selenomonadaceae</taxon>
        <taxon>Selenomonas</taxon>
    </lineage>
</organism>
<feature type="transmembrane region" description="Helical" evidence="7">
    <location>
        <begin position="163"/>
        <end position="183"/>
    </location>
</feature>
<comment type="subcellular location">
    <subcellularLocation>
        <location evidence="1">Cell membrane</location>
        <topology evidence="1">Multi-pass membrane protein</topology>
    </subcellularLocation>
</comment>
<dbReference type="PATRIC" id="fig|927704.6.peg.287"/>
<evidence type="ECO:0000256" key="1">
    <source>
        <dbReference type="ARBA" id="ARBA00004651"/>
    </source>
</evidence>
<dbReference type="PIRSF" id="PIRSF006603">
    <property type="entry name" value="DinF"/>
    <property type="match status" value="1"/>
</dbReference>
<feature type="transmembrane region" description="Helical" evidence="7">
    <location>
        <begin position="133"/>
        <end position="151"/>
    </location>
</feature>
<evidence type="ECO:0000256" key="3">
    <source>
        <dbReference type="ARBA" id="ARBA00022475"/>
    </source>
</evidence>
<protein>
    <submittedName>
        <fullName evidence="8">Putative multi antimicrobial extrusion protein</fullName>
    </submittedName>
</protein>
<name>I0GMK1_SELRL</name>
<evidence type="ECO:0000256" key="5">
    <source>
        <dbReference type="ARBA" id="ARBA00022989"/>
    </source>
</evidence>
<dbReference type="GO" id="GO:0042910">
    <property type="term" value="F:xenobiotic transmembrane transporter activity"/>
    <property type="evidence" value="ECO:0007669"/>
    <property type="project" value="InterPro"/>
</dbReference>
<dbReference type="InterPro" id="IPR051327">
    <property type="entry name" value="MATE_MepA_subfamily"/>
</dbReference>
<dbReference type="KEGG" id="sri:SELR_02800"/>
<keyword evidence="6 7" id="KW-0472">Membrane</keyword>
<feature type="transmembrane region" description="Helical" evidence="7">
    <location>
        <begin position="390"/>
        <end position="409"/>
    </location>
</feature>
<dbReference type="RefSeq" id="WP_014423433.1">
    <property type="nucleotide sequence ID" value="NC_017068.1"/>
</dbReference>
<dbReference type="HOGENOM" id="CLU_012893_0_2_9"/>
<dbReference type="PANTHER" id="PTHR43823">
    <property type="entry name" value="SPORULATION PROTEIN YKVU"/>
    <property type="match status" value="1"/>
</dbReference>
<dbReference type="PANTHER" id="PTHR43823:SF3">
    <property type="entry name" value="MULTIDRUG EXPORT PROTEIN MEPA"/>
    <property type="match status" value="1"/>
</dbReference>
<dbReference type="eggNOG" id="COG0534">
    <property type="taxonomic scope" value="Bacteria"/>
</dbReference>
<keyword evidence="3" id="KW-1003">Cell membrane</keyword>
<feature type="transmembrane region" description="Helical" evidence="7">
    <location>
        <begin position="54"/>
        <end position="77"/>
    </location>
</feature>
<evidence type="ECO:0000313" key="8">
    <source>
        <dbReference type="EMBL" id="BAL81988.1"/>
    </source>
</evidence>
<feature type="transmembrane region" description="Helical" evidence="7">
    <location>
        <begin position="357"/>
        <end position="378"/>
    </location>
</feature>
<gene>
    <name evidence="8" type="ordered locus">SELR_02800</name>
</gene>
<keyword evidence="2" id="KW-0813">Transport</keyword>
<dbReference type="OrthoDB" id="9811110at2"/>
<feature type="transmembrane region" description="Helical" evidence="7">
    <location>
        <begin position="14"/>
        <end position="34"/>
    </location>
</feature>
<feature type="transmembrane region" description="Helical" evidence="7">
    <location>
        <begin position="415"/>
        <end position="436"/>
    </location>
</feature>
<evidence type="ECO:0000256" key="7">
    <source>
        <dbReference type="SAM" id="Phobius"/>
    </source>
</evidence>